<name>A0A837D5X1_9PSEU</name>
<comment type="caution">
    <text evidence="7">The sequence shown here is derived from an EMBL/GenBank/DDBJ whole genome shotgun (WGS) entry which is preliminary data.</text>
</comment>
<dbReference type="PANTHER" id="PTHR43229:SF2">
    <property type="entry name" value="NODULATION PROTEIN J"/>
    <property type="match status" value="1"/>
</dbReference>
<protein>
    <submittedName>
        <fullName evidence="7">ABC transporter</fullName>
    </submittedName>
</protein>
<evidence type="ECO:0000256" key="2">
    <source>
        <dbReference type="ARBA" id="ARBA00022692"/>
    </source>
</evidence>
<keyword evidence="4 5" id="KW-0472">Membrane</keyword>
<evidence type="ECO:0000313" key="7">
    <source>
        <dbReference type="EMBL" id="KHF43010.1"/>
    </source>
</evidence>
<evidence type="ECO:0000256" key="1">
    <source>
        <dbReference type="ARBA" id="ARBA00004141"/>
    </source>
</evidence>
<reference evidence="7 8" key="1">
    <citation type="submission" date="2014-10" db="EMBL/GenBank/DDBJ databases">
        <title>Genome sequence of Micropolyspora internatus JCM3315.</title>
        <authorList>
            <person name="Shin S.-K."/>
            <person name="Yi H."/>
        </authorList>
    </citation>
    <scope>NUCLEOTIDE SEQUENCE [LARGE SCALE GENOMIC DNA]</scope>
    <source>
        <strain evidence="7 8">JCM 3315</strain>
    </source>
</reference>
<evidence type="ECO:0000256" key="3">
    <source>
        <dbReference type="ARBA" id="ARBA00022989"/>
    </source>
</evidence>
<feature type="transmembrane region" description="Helical" evidence="5">
    <location>
        <begin position="87"/>
        <end position="113"/>
    </location>
</feature>
<feature type="transmembrane region" description="Helical" evidence="5">
    <location>
        <begin position="151"/>
        <end position="171"/>
    </location>
</feature>
<feature type="transmembrane region" description="Helical" evidence="5">
    <location>
        <begin position="12"/>
        <end position="35"/>
    </location>
</feature>
<dbReference type="EMBL" id="JRZE01000006">
    <property type="protein sequence ID" value="KHF43010.1"/>
    <property type="molecule type" value="Genomic_DNA"/>
</dbReference>
<proteinExistence type="predicted"/>
<dbReference type="InterPro" id="IPR051784">
    <property type="entry name" value="Nod_factor_ABC_transporter"/>
</dbReference>
<dbReference type="AlphaFoldDB" id="A0A837D5X1"/>
<evidence type="ECO:0000256" key="5">
    <source>
        <dbReference type="SAM" id="Phobius"/>
    </source>
</evidence>
<feature type="transmembrane region" description="Helical" evidence="5">
    <location>
        <begin position="41"/>
        <end position="66"/>
    </location>
</feature>
<gene>
    <name evidence="7" type="ORF">MINT15_32120</name>
</gene>
<feature type="domain" description="ABC-2 type transporter transmembrane" evidence="6">
    <location>
        <begin position="9"/>
        <end position="198"/>
    </location>
</feature>
<evidence type="ECO:0000256" key="4">
    <source>
        <dbReference type="ARBA" id="ARBA00023136"/>
    </source>
</evidence>
<keyword evidence="3 5" id="KW-1133">Transmembrane helix</keyword>
<feature type="transmembrane region" description="Helical" evidence="5">
    <location>
        <begin position="209"/>
        <end position="231"/>
    </location>
</feature>
<dbReference type="GO" id="GO:0140359">
    <property type="term" value="F:ABC-type transporter activity"/>
    <property type="evidence" value="ECO:0007669"/>
    <property type="project" value="InterPro"/>
</dbReference>
<feature type="transmembrane region" description="Helical" evidence="5">
    <location>
        <begin position="125"/>
        <end position="144"/>
    </location>
</feature>
<comment type="subcellular location">
    <subcellularLocation>
        <location evidence="1">Membrane</location>
        <topology evidence="1">Multi-pass membrane protein</topology>
    </subcellularLocation>
</comment>
<evidence type="ECO:0000313" key="8">
    <source>
        <dbReference type="Proteomes" id="UP000030848"/>
    </source>
</evidence>
<dbReference type="GO" id="GO:0016020">
    <property type="term" value="C:membrane"/>
    <property type="evidence" value="ECO:0007669"/>
    <property type="project" value="UniProtKB-SubCell"/>
</dbReference>
<dbReference type="Pfam" id="PF01061">
    <property type="entry name" value="ABC2_membrane"/>
    <property type="match status" value="1"/>
</dbReference>
<keyword evidence="2 5" id="KW-0812">Transmembrane</keyword>
<sequence>MRWTLLQRRADLPFMVAVQLVISVGVVLGFSLLIPDLDSTHALYLTTGSMTISLITVAIGTAPQTVAHQKSQGVLDYQRAMPVPRTAVLAADTTIWVAIALPGTVAALAVSALRFSLTLDITATLLPAVLLVAAASIGVGYFIAYAVKPTLVGIVTNIVLIGSLMFAPINYPADRLPNWLAGVHEVLPFASMAQVIRESVVAPPDGISAAPFLLLTGWAVAGILLATWMMARRT</sequence>
<dbReference type="PANTHER" id="PTHR43229">
    <property type="entry name" value="NODULATION PROTEIN J"/>
    <property type="match status" value="1"/>
</dbReference>
<dbReference type="Proteomes" id="UP000030848">
    <property type="component" value="Unassembled WGS sequence"/>
</dbReference>
<dbReference type="InterPro" id="IPR013525">
    <property type="entry name" value="ABC2_TM"/>
</dbReference>
<organism evidence="7 8">
    <name type="scientific">Saccharomonospora viridis</name>
    <dbReference type="NCBI Taxonomy" id="1852"/>
    <lineage>
        <taxon>Bacteria</taxon>
        <taxon>Bacillati</taxon>
        <taxon>Actinomycetota</taxon>
        <taxon>Actinomycetes</taxon>
        <taxon>Pseudonocardiales</taxon>
        <taxon>Pseudonocardiaceae</taxon>
        <taxon>Saccharomonospora</taxon>
    </lineage>
</organism>
<accession>A0A837D5X1</accession>
<dbReference type="OMA" id="AVATWAY"/>
<evidence type="ECO:0000259" key="6">
    <source>
        <dbReference type="Pfam" id="PF01061"/>
    </source>
</evidence>